<keyword evidence="3" id="KW-1185">Reference proteome</keyword>
<dbReference type="SUPFAM" id="SSF53850">
    <property type="entry name" value="Periplasmic binding protein-like II"/>
    <property type="match status" value="1"/>
</dbReference>
<evidence type="ECO:0000313" key="3">
    <source>
        <dbReference type="Proteomes" id="UP000594468"/>
    </source>
</evidence>
<dbReference type="InterPro" id="IPR050490">
    <property type="entry name" value="Bact_solute-bd_prot1"/>
</dbReference>
<name>A0A7S8E5M0_9CHLR</name>
<sequence length="428" mass="48563">MYRTRTALLIVFLCALFIPGVAAQEDVTLTLWTHDSLYVDFFSARAEEWKENYPDINFTFDFQTVSDVDTVVLSNLAAGEPIPDILGIEQGQFPRYMRDGILADAFVNLRDEIGDNYDRIAEGRWTLYAYDGGIYGVDSGLSTVAYYYQPAILEELGIEVPTTWEEFLAAGEQASANGIHLAFVSDDASMFQFYFLQRGGQLFDAEGNFVFDEEPNRTIAMEVLDLWRRGLDNGAFGTFLTSEMWGPTPIEAYKEGQYAGAIMPDWYGDYILKAQAEDMAGQWRIAHMPVWDDGNGTATSVWGGTGFAVSQQSEHQDLAWDLIEYSFLTYEGQVLRYQEIGYYPTMMEAFEDESIVGYEDPYYDGQMVGRIWADTVTEVPVWYQSPYRAVWMDAITERMPLFFDGDIDAATFVDEVGYIVEDEIAFDS</sequence>
<dbReference type="Pfam" id="PF13416">
    <property type="entry name" value="SBP_bac_8"/>
    <property type="match status" value="1"/>
</dbReference>
<dbReference type="PANTHER" id="PTHR43649">
    <property type="entry name" value="ARABINOSE-BINDING PROTEIN-RELATED"/>
    <property type="match status" value="1"/>
</dbReference>
<dbReference type="EMBL" id="CP062983">
    <property type="protein sequence ID" value="QPC80823.1"/>
    <property type="molecule type" value="Genomic_DNA"/>
</dbReference>
<proteinExistence type="predicted"/>
<protein>
    <submittedName>
        <fullName evidence="2">Carbohydrate ABC transporter substrate-binding protein</fullName>
    </submittedName>
</protein>
<dbReference type="Proteomes" id="UP000594468">
    <property type="component" value="Chromosome"/>
</dbReference>
<dbReference type="Gene3D" id="3.40.190.10">
    <property type="entry name" value="Periplasmic binding protein-like II"/>
    <property type="match status" value="1"/>
</dbReference>
<evidence type="ECO:0000256" key="1">
    <source>
        <dbReference type="SAM" id="SignalP"/>
    </source>
</evidence>
<dbReference type="InterPro" id="IPR006059">
    <property type="entry name" value="SBP"/>
</dbReference>
<evidence type="ECO:0000313" key="2">
    <source>
        <dbReference type="EMBL" id="QPC80823.1"/>
    </source>
</evidence>
<feature type="chain" id="PRO_5032931061" evidence="1">
    <location>
        <begin position="24"/>
        <end position="428"/>
    </location>
</feature>
<dbReference type="RefSeq" id="WP_195168898.1">
    <property type="nucleotide sequence ID" value="NZ_CP062983.1"/>
</dbReference>
<feature type="signal peptide" evidence="1">
    <location>
        <begin position="1"/>
        <end position="23"/>
    </location>
</feature>
<dbReference type="PANTHER" id="PTHR43649:SF12">
    <property type="entry name" value="DIACETYLCHITOBIOSE BINDING PROTEIN DASA"/>
    <property type="match status" value="1"/>
</dbReference>
<organism evidence="2 3">
    <name type="scientific">Phototrophicus methaneseepsis</name>
    <dbReference type="NCBI Taxonomy" id="2710758"/>
    <lineage>
        <taxon>Bacteria</taxon>
        <taxon>Bacillati</taxon>
        <taxon>Chloroflexota</taxon>
        <taxon>Candidatus Thermofontia</taxon>
        <taxon>Phototrophicales</taxon>
        <taxon>Phototrophicaceae</taxon>
        <taxon>Phototrophicus</taxon>
    </lineage>
</organism>
<dbReference type="KEGG" id="pmet:G4Y79_14010"/>
<accession>A0A7S8E5M0</accession>
<reference evidence="2 3" key="1">
    <citation type="submission" date="2020-02" db="EMBL/GenBank/DDBJ databases">
        <authorList>
            <person name="Zheng R.K."/>
            <person name="Sun C.M."/>
        </authorList>
    </citation>
    <scope>NUCLEOTIDE SEQUENCE [LARGE SCALE GENOMIC DNA]</scope>
    <source>
        <strain evidence="3">rifampicinis</strain>
    </source>
</reference>
<dbReference type="AlphaFoldDB" id="A0A7S8E5M0"/>
<keyword evidence="1" id="KW-0732">Signal</keyword>
<gene>
    <name evidence="2" type="ORF">G4Y79_14010</name>
</gene>